<feature type="transmembrane region" description="Helical" evidence="1">
    <location>
        <begin position="20"/>
        <end position="41"/>
    </location>
</feature>
<keyword evidence="3" id="KW-1185">Reference proteome</keyword>
<keyword evidence="1" id="KW-0472">Membrane</keyword>
<evidence type="ECO:0000313" key="3">
    <source>
        <dbReference type="Proteomes" id="UP001292094"/>
    </source>
</evidence>
<dbReference type="EMBL" id="JAWZYT010000428">
    <property type="protein sequence ID" value="KAK4323605.1"/>
    <property type="molecule type" value="Genomic_DNA"/>
</dbReference>
<sequence length="100" mass="11204">MNLQQPHSDTCTWTFSPARVHILQLLIFLLRLSVCCLGYRITVTRISVSGRSERYIIAAGEDFLGRYFGFGRRGSATVAGRTAARATSRASFLVFHHMPL</sequence>
<dbReference type="Proteomes" id="UP001292094">
    <property type="component" value="Unassembled WGS sequence"/>
</dbReference>
<dbReference type="AlphaFoldDB" id="A0AAE1QCE8"/>
<name>A0AAE1QCE8_9EUCA</name>
<protein>
    <submittedName>
        <fullName evidence="2">Uncharacterized protein</fullName>
    </submittedName>
</protein>
<keyword evidence="1" id="KW-0812">Transmembrane</keyword>
<evidence type="ECO:0000256" key="1">
    <source>
        <dbReference type="SAM" id="Phobius"/>
    </source>
</evidence>
<keyword evidence="1" id="KW-1133">Transmembrane helix</keyword>
<reference evidence="2" key="1">
    <citation type="submission" date="2023-11" db="EMBL/GenBank/DDBJ databases">
        <title>Genome assemblies of two species of porcelain crab, Petrolisthes cinctipes and Petrolisthes manimaculis (Anomura: Porcellanidae).</title>
        <authorList>
            <person name="Angst P."/>
        </authorList>
    </citation>
    <scope>NUCLEOTIDE SEQUENCE</scope>
    <source>
        <strain evidence="2">PB745_02</strain>
        <tissue evidence="2">Gill</tissue>
    </source>
</reference>
<comment type="caution">
    <text evidence="2">The sequence shown here is derived from an EMBL/GenBank/DDBJ whole genome shotgun (WGS) entry which is preliminary data.</text>
</comment>
<evidence type="ECO:0000313" key="2">
    <source>
        <dbReference type="EMBL" id="KAK4323605.1"/>
    </source>
</evidence>
<organism evidence="2 3">
    <name type="scientific">Petrolisthes manimaculis</name>
    <dbReference type="NCBI Taxonomy" id="1843537"/>
    <lineage>
        <taxon>Eukaryota</taxon>
        <taxon>Metazoa</taxon>
        <taxon>Ecdysozoa</taxon>
        <taxon>Arthropoda</taxon>
        <taxon>Crustacea</taxon>
        <taxon>Multicrustacea</taxon>
        <taxon>Malacostraca</taxon>
        <taxon>Eumalacostraca</taxon>
        <taxon>Eucarida</taxon>
        <taxon>Decapoda</taxon>
        <taxon>Pleocyemata</taxon>
        <taxon>Anomura</taxon>
        <taxon>Galatheoidea</taxon>
        <taxon>Porcellanidae</taxon>
        <taxon>Petrolisthes</taxon>
    </lineage>
</organism>
<proteinExistence type="predicted"/>
<gene>
    <name evidence="2" type="ORF">Pmani_005720</name>
</gene>
<accession>A0AAE1QCE8</accession>